<accession>A0ABQ4DPM7</accession>
<feature type="chain" id="PRO_5047126098" evidence="4">
    <location>
        <begin position="23"/>
        <end position="361"/>
    </location>
</feature>
<comment type="caution">
    <text evidence="6">The sequence shown here is derived from an EMBL/GenBank/DDBJ whole genome shotgun (WGS) entry which is preliminary data.</text>
</comment>
<keyword evidence="4" id="KW-0732">Signal</keyword>
<feature type="transmembrane region" description="Helical" evidence="3">
    <location>
        <begin position="155"/>
        <end position="177"/>
    </location>
</feature>
<name>A0ABQ4DPM7_9CELL</name>
<keyword evidence="3" id="KW-1133">Transmembrane helix</keyword>
<feature type="transmembrane region" description="Helical" evidence="3">
    <location>
        <begin position="282"/>
        <end position="301"/>
    </location>
</feature>
<keyword evidence="3" id="KW-0472">Membrane</keyword>
<dbReference type="SUPFAM" id="SSF103481">
    <property type="entry name" value="Multidrug resistance efflux transporter EmrE"/>
    <property type="match status" value="2"/>
</dbReference>
<feature type="transmembrane region" description="Helical" evidence="3">
    <location>
        <begin position="250"/>
        <end position="270"/>
    </location>
</feature>
<feature type="transmembrane region" description="Helical" evidence="3">
    <location>
        <begin position="32"/>
        <end position="52"/>
    </location>
</feature>
<feature type="region of interest" description="Disordered" evidence="2">
    <location>
        <begin position="56"/>
        <end position="93"/>
    </location>
</feature>
<evidence type="ECO:0000256" key="4">
    <source>
        <dbReference type="SAM" id="SignalP"/>
    </source>
</evidence>
<sequence length="361" mass="35077">MRALLAVLLAALCFGTTGTAQALGPQVDPVVLGAARIAVGGLALAVVAALVARRRPSTSDGGAPRPGAAGTSRALHPRALHPPTLHPPTLHPRTLHPRTAAAVALGALGVLAYQPAFFLGTARNGVAVGTVVALGSAPVLTGLATWAVRRVRPGAPWLVATALATAGVTVLGLAPGASAGGATTGGLDVVGVLASLGAGAAYATYTLAGAALIDAGWTSTTSMGALFGVAGLLAVGVLVVVGTAGLTTPAGVATVLWLGLVTTTLAYVLFGYGLARLGAPTVATLTLAEPLTATVLGLVVLGERLSAGALTGLVVLAAGLVVLAAATRPRPGVRAAGPSEPPAAAPRAPRRPTSTADPADR</sequence>
<feature type="transmembrane region" description="Helical" evidence="3">
    <location>
        <begin position="225"/>
        <end position="244"/>
    </location>
</feature>
<keyword evidence="7" id="KW-1185">Reference proteome</keyword>
<dbReference type="PANTHER" id="PTHR22911">
    <property type="entry name" value="ACYL-MALONYL CONDENSING ENZYME-RELATED"/>
    <property type="match status" value="1"/>
</dbReference>
<dbReference type="RefSeq" id="WP_203675588.1">
    <property type="nucleotide sequence ID" value="NZ_BONP01000023.1"/>
</dbReference>
<evidence type="ECO:0000259" key="5">
    <source>
        <dbReference type="Pfam" id="PF00892"/>
    </source>
</evidence>
<comment type="similarity">
    <text evidence="1">Belongs to the EamA transporter family.</text>
</comment>
<organism evidence="6 7">
    <name type="scientific">Cellulomonas phragmiteti</name>
    <dbReference type="NCBI Taxonomy" id="478780"/>
    <lineage>
        <taxon>Bacteria</taxon>
        <taxon>Bacillati</taxon>
        <taxon>Actinomycetota</taxon>
        <taxon>Actinomycetes</taxon>
        <taxon>Micrococcales</taxon>
        <taxon>Cellulomonadaceae</taxon>
        <taxon>Cellulomonas</taxon>
    </lineage>
</organism>
<proteinExistence type="inferred from homology"/>
<dbReference type="Pfam" id="PF00892">
    <property type="entry name" value="EamA"/>
    <property type="match status" value="1"/>
</dbReference>
<dbReference type="InterPro" id="IPR037185">
    <property type="entry name" value="EmrE-like"/>
</dbReference>
<feature type="transmembrane region" description="Helical" evidence="3">
    <location>
        <begin position="307"/>
        <end position="326"/>
    </location>
</feature>
<feature type="region of interest" description="Disordered" evidence="2">
    <location>
        <begin position="331"/>
        <end position="361"/>
    </location>
</feature>
<protein>
    <submittedName>
        <fullName evidence="6">Membrane protein</fullName>
    </submittedName>
</protein>
<dbReference type="Proteomes" id="UP000614741">
    <property type="component" value="Unassembled WGS sequence"/>
</dbReference>
<gene>
    <name evidence="6" type="ORF">Cph01nite_30600</name>
</gene>
<evidence type="ECO:0000256" key="1">
    <source>
        <dbReference type="ARBA" id="ARBA00007362"/>
    </source>
</evidence>
<keyword evidence="3" id="KW-0812">Transmembrane</keyword>
<evidence type="ECO:0000256" key="3">
    <source>
        <dbReference type="SAM" id="Phobius"/>
    </source>
</evidence>
<feature type="transmembrane region" description="Helical" evidence="3">
    <location>
        <begin position="189"/>
        <end position="213"/>
    </location>
</feature>
<evidence type="ECO:0000313" key="7">
    <source>
        <dbReference type="Proteomes" id="UP000614741"/>
    </source>
</evidence>
<dbReference type="InterPro" id="IPR000620">
    <property type="entry name" value="EamA_dom"/>
</dbReference>
<dbReference type="EMBL" id="BONP01000023">
    <property type="protein sequence ID" value="GIG41298.1"/>
    <property type="molecule type" value="Genomic_DNA"/>
</dbReference>
<feature type="transmembrane region" description="Helical" evidence="3">
    <location>
        <begin position="126"/>
        <end position="148"/>
    </location>
</feature>
<reference evidence="6 7" key="1">
    <citation type="submission" date="2021-01" db="EMBL/GenBank/DDBJ databases">
        <title>Whole genome shotgun sequence of Cellulomonas phragmiteti NBRC 110785.</title>
        <authorList>
            <person name="Komaki H."/>
            <person name="Tamura T."/>
        </authorList>
    </citation>
    <scope>NUCLEOTIDE SEQUENCE [LARGE SCALE GENOMIC DNA]</scope>
    <source>
        <strain evidence="6 7">NBRC 110785</strain>
    </source>
</reference>
<evidence type="ECO:0000256" key="2">
    <source>
        <dbReference type="SAM" id="MobiDB-lite"/>
    </source>
</evidence>
<dbReference type="PANTHER" id="PTHR22911:SF79">
    <property type="entry name" value="MOBA-LIKE NTP TRANSFERASE DOMAIN-CONTAINING PROTEIN"/>
    <property type="match status" value="1"/>
</dbReference>
<feature type="signal peptide" evidence="4">
    <location>
        <begin position="1"/>
        <end position="22"/>
    </location>
</feature>
<feature type="domain" description="EamA" evidence="5">
    <location>
        <begin position="191"/>
        <end position="323"/>
    </location>
</feature>
<evidence type="ECO:0000313" key="6">
    <source>
        <dbReference type="EMBL" id="GIG41298.1"/>
    </source>
</evidence>
<feature type="transmembrane region" description="Helical" evidence="3">
    <location>
        <begin position="100"/>
        <end position="120"/>
    </location>
</feature>
<feature type="compositionally biased region" description="Low complexity" evidence="2">
    <location>
        <begin position="345"/>
        <end position="361"/>
    </location>
</feature>